<dbReference type="EMBL" id="CP004318">
    <property type="protein sequence ID" value="AHH07517.1"/>
    <property type="molecule type" value="Genomic_DNA"/>
</dbReference>
<gene>
    <name evidence="1" type="ORF">BCD_1451</name>
</gene>
<evidence type="ECO:0000313" key="1">
    <source>
        <dbReference type="EMBL" id="AHH07517.1"/>
    </source>
</evidence>
<protein>
    <submittedName>
        <fullName evidence="1">Uncharacterized protein</fullName>
    </submittedName>
</protein>
<reference evidence="1" key="1">
    <citation type="submission" date="2013-02" db="EMBL/GenBank/DDBJ databases">
        <title>Comparative genomics of Borrelia species.</title>
        <authorList>
            <person name="Schwan T.G."/>
            <person name="Raffel S.J."/>
            <person name="Porcella S.F."/>
        </authorList>
    </citation>
    <scope>NUCLEOTIDE SEQUENCE</scope>
    <source>
        <strain evidence="1">DOU</strain>
        <plasmid evidence="1">unnamed</plasmid>
    </source>
</reference>
<name>W5SKS5_9SPIR</name>
<organism evidence="1">
    <name type="scientific">Borrelia crocidurae DOU</name>
    <dbReference type="NCBI Taxonomy" id="1293575"/>
    <lineage>
        <taxon>Bacteria</taxon>
        <taxon>Pseudomonadati</taxon>
        <taxon>Spirochaetota</taxon>
        <taxon>Spirochaetia</taxon>
        <taxon>Spirochaetales</taxon>
        <taxon>Borreliaceae</taxon>
        <taxon>Borrelia</taxon>
    </lineage>
</organism>
<keyword evidence="1" id="KW-0614">Plasmid</keyword>
<dbReference type="AlphaFoldDB" id="W5SKS5"/>
<geneLocation type="plasmid" evidence="1">
    <name>unnamed</name>
</geneLocation>
<proteinExistence type="predicted"/>
<dbReference type="HOGENOM" id="CLU_3150111_0_0_12"/>
<sequence length="48" mass="5954">MFFYRYFIAFLLKESKKYDLYKTQFIKPYTILQINKESHIALFINVLI</sequence>
<accession>W5SKS5</accession>